<feature type="domain" description="DUF2169" evidence="1">
    <location>
        <begin position="21"/>
        <end position="315"/>
    </location>
</feature>
<reference evidence="2 3" key="1">
    <citation type="submission" date="2014-02" db="EMBL/GenBank/DDBJ databases">
        <title>The small core and large imbalanced accessory genome model reveals a collaborative survival strategy of Sorangium cellulosum strains in nature.</title>
        <authorList>
            <person name="Han K."/>
            <person name="Peng R."/>
            <person name="Blom J."/>
            <person name="Li Y.-Z."/>
        </authorList>
    </citation>
    <scope>NUCLEOTIDE SEQUENCE [LARGE SCALE GENOMIC DNA]</scope>
    <source>
        <strain evidence="2 3">So0157-18</strain>
    </source>
</reference>
<dbReference type="AlphaFoldDB" id="A0A150P412"/>
<comment type="caution">
    <text evidence="2">The sequence shown here is derived from an EMBL/GenBank/DDBJ whole genome shotgun (WGS) entry which is preliminary data.</text>
</comment>
<protein>
    <recommendedName>
        <fullName evidence="1">DUF2169 domain-containing protein</fullName>
    </recommendedName>
</protein>
<evidence type="ECO:0000259" key="1">
    <source>
        <dbReference type="Pfam" id="PF09937"/>
    </source>
</evidence>
<proteinExistence type="predicted"/>
<sequence length="342" mass="38295">MIVRNYTRFWPFLFDSVDPQGREFGVFVLRGAFRIVPGGAAQLDPEQPEVSGGDVFHGDAGSSSLRMEGDLAPFKQRSDIHINATAHAPGGWPAPAWFVRARVGKVDKKLRVTGPRRWVREGDEHRLTEPEPCREVPVRYEHAFGGTFQDAWGARRAFEQNPVGKGYLPEGKTPSDVTFEAPQIESPDDPVTELGRLHKPEGLGPIPGVWLPRRAYAGTYDEAWQAERWPHAPLDFDYRFYNSAHPDLVYPGYLRGNEEIVLENLHPDGALELRLPGYELGLLALLETGSRAVVPMLLDTLMIDVPEGRLFMTWRGAYSKRRRIEALEACMAAPGGTTRGRE</sequence>
<evidence type="ECO:0000313" key="2">
    <source>
        <dbReference type="EMBL" id="KYF50366.1"/>
    </source>
</evidence>
<organism evidence="2 3">
    <name type="scientific">Sorangium cellulosum</name>
    <name type="common">Polyangium cellulosum</name>
    <dbReference type="NCBI Taxonomy" id="56"/>
    <lineage>
        <taxon>Bacteria</taxon>
        <taxon>Pseudomonadati</taxon>
        <taxon>Myxococcota</taxon>
        <taxon>Polyangia</taxon>
        <taxon>Polyangiales</taxon>
        <taxon>Polyangiaceae</taxon>
        <taxon>Sorangium</taxon>
    </lineage>
</organism>
<dbReference type="Proteomes" id="UP000075604">
    <property type="component" value="Unassembled WGS sequence"/>
</dbReference>
<dbReference type="EMBL" id="JELX01004104">
    <property type="protein sequence ID" value="KYF50366.1"/>
    <property type="molecule type" value="Genomic_DNA"/>
</dbReference>
<dbReference type="InterPro" id="IPR018683">
    <property type="entry name" value="DUF2169"/>
</dbReference>
<evidence type="ECO:0000313" key="3">
    <source>
        <dbReference type="Proteomes" id="UP000075604"/>
    </source>
</evidence>
<name>A0A150P412_SORCE</name>
<dbReference type="Pfam" id="PF09937">
    <property type="entry name" value="DUF2169"/>
    <property type="match status" value="1"/>
</dbReference>
<gene>
    <name evidence="2" type="ORF">BE04_33400</name>
</gene>
<accession>A0A150P412</accession>